<keyword evidence="2" id="KW-0472">Membrane</keyword>
<evidence type="ECO:0000313" key="3">
    <source>
        <dbReference type="EMBL" id="XAY08377.1"/>
    </source>
</evidence>
<feature type="transmembrane region" description="Helical" evidence="2">
    <location>
        <begin position="12"/>
        <end position="34"/>
    </location>
</feature>
<reference evidence="3" key="1">
    <citation type="submission" date="2022-12" db="EMBL/GenBank/DDBJ databases">
        <title>Paraconexibacter alkalitolerans sp. nov. and Baekduia alba sp. nov., isolated from soil and emended description of the genera Paraconexibacter (Chun et al., 2020) and Baekduia (An et al., 2020).</title>
        <authorList>
            <person name="Vieira S."/>
            <person name="Huber K.J."/>
            <person name="Geppert A."/>
            <person name="Wolf J."/>
            <person name="Neumann-Schaal M."/>
            <person name="Muesken M."/>
            <person name="Overmann J."/>
        </authorList>
    </citation>
    <scope>NUCLEOTIDE SEQUENCE</scope>
    <source>
        <strain evidence="3">AEG42_29</strain>
    </source>
</reference>
<evidence type="ECO:0008006" key="4">
    <source>
        <dbReference type="Google" id="ProtNLM"/>
    </source>
</evidence>
<dbReference type="KEGG" id="parq:DSM112329_05277"/>
<evidence type="ECO:0000256" key="2">
    <source>
        <dbReference type="SAM" id="Phobius"/>
    </source>
</evidence>
<name>A0AAU7B423_9ACTN</name>
<gene>
    <name evidence="3" type="ORF">DSM112329_05277</name>
</gene>
<proteinExistence type="predicted"/>
<dbReference type="RefSeq" id="WP_354699559.1">
    <property type="nucleotide sequence ID" value="NZ_CP114014.1"/>
</dbReference>
<organism evidence="3">
    <name type="scientific">Paraconexibacter sp. AEG42_29</name>
    <dbReference type="NCBI Taxonomy" id="2997339"/>
    <lineage>
        <taxon>Bacteria</taxon>
        <taxon>Bacillati</taxon>
        <taxon>Actinomycetota</taxon>
        <taxon>Thermoleophilia</taxon>
        <taxon>Solirubrobacterales</taxon>
        <taxon>Paraconexibacteraceae</taxon>
        <taxon>Paraconexibacter</taxon>
    </lineage>
</organism>
<dbReference type="EMBL" id="CP114014">
    <property type="protein sequence ID" value="XAY08377.1"/>
    <property type="molecule type" value="Genomic_DNA"/>
</dbReference>
<accession>A0AAU7B423</accession>
<dbReference type="AlphaFoldDB" id="A0AAU7B423"/>
<feature type="region of interest" description="Disordered" evidence="1">
    <location>
        <begin position="53"/>
        <end position="75"/>
    </location>
</feature>
<protein>
    <recommendedName>
        <fullName evidence="4">CcmD family protein</fullName>
    </recommendedName>
</protein>
<keyword evidence="2" id="KW-0812">Transmembrane</keyword>
<sequence length="75" mass="8199">MLLAANFPDGSGYVLAAYLVFFALLLIYLGITVYRMLGLEKRLTTLSEELDRAEGRTAAPPLAEPVADTPKDKIL</sequence>
<evidence type="ECO:0000256" key="1">
    <source>
        <dbReference type="SAM" id="MobiDB-lite"/>
    </source>
</evidence>
<keyword evidence="2" id="KW-1133">Transmembrane helix</keyword>